<accession>A0A7J6A0N7</accession>
<proteinExistence type="inferred from homology"/>
<name>A0A7J6A0N7_AMEME</name>
<dbReference type="PANTHER" id="PTHR23402">
    <property type="entry name" value="PROTEASE FAMILY C15 PYROGLUTAMYL-PEPTIDASE I-RELATED"/>
    <property type="match status" value="1"/>
</dbReference>
<dbReference type="Pfam" id="PF01470">
    <property type="entry name" value="Peptidase_C15"/>
    <property type="match status" value="1"/>
</dbReference>
<dbReference type="PANTHER" id="PTHR23402:SF1">
    <property type="entry name" value="PYROGLUTAMYL-PEPTIDASE I"/>
    <property type="match status" value="1"/>
</dbReference>
<keyword evidence="12" id="KW-1185">Reference proteome</keyword>
<comment type="similarity">
    <text evidence="4">Belongs to the peptidase C15 family.</text>
</comment>
<sequence>MEQKKTVIVTGFEPFGEHAVNASWVAVRELKNLGLGPNVDLHITEVPVEYQAVQNLLPSLWDQYHPQLVVHVGVSGMATTVTLEKYGHNRGYMRPDNCAFCPKSGCCMDGGPDCIKSAIDMDVVCKRVNNSDLGVSVSVSKDAGRYLCDYTYYASLYLGKGRSAFVHVPPLGNPYSAEQLAQALRAVILEMLDLLEHSTEKQLCQHSH</sequence>
<keyword evidence="6" id="KW-0963">Cytoplasm</keyword>
<protein>
    <recommendedName>
        <fullName evidence="10">Pyroglutamyl-peptidase I</fullName>
        <ecNumber evidence="10">3.4.19.3</ecNumber>
    </recommendedName>
</protein>
<evidence type="ECO:0000313" key="12">
    <source>
        <dbReference type="Proteomes" id="UP000593565"/>
    </source>
</evidence>
<evidence type="ECO:0000256" key="6">
    <source>
        <dbReference type="ARBA" id="ARBA00022490"/>
    </source>
</evidence>
<comment type="subcellular location">
    <subcellularLocation>
        <location evidence="3">Cytoplasm</location>
    </subcellularLocation>
</comment>
<dbReference type="Proteomes" id="UP000593565">
    <property type="component" value="Unassembled WGS sequence"/>
</dbReference>
<evidence type="ECO:0000256" key="2">
    <source>
        <dbReference type="ARBA" id="ARBA00002280"/>
    </source>
</evidence>
<evidence type="ECO:0000256" key="9">
    <source>
        <dbReference type="ARBA" id="ARBA00022807"/>
    </source>
</evidence>
<dbReference type="PRINTS" id="PR00706">
    <property type="entry name" value="PYROGLUPTASE"/>
</dbReference>
<dbReference type="InterPro" id="IPR016125">
    <property type="entry name" value="Peptidase_C15-like"/>
</dbReference>
<dbReference type="PIRSF" id="PIRSF015592">
    <property type="entry name" value="Prld-crbxl_pptds"/>
    <property type="match status" value="1"/>
</dbReference>
<dbReference type="EC" id="3.4.19.3" evidence="10"/>
<reference evidence="11 12" key="1">
    <citation type="submission" date="2020-02" db="EMBL/GenBank/DDBJ databases">
        <title>A chromosome-scale genome assembly of the black bullhead catfish (Ameiurus melas).</title>
        <authorList>
            <person name="Wen M."/>
            <person name="Zham M."/>
            <person name="Cabau C."/>
            <person name="Klopp C."/>
            <person name="Donnadieu C."/>
            <person name="Roques C."/>
            <person name="Bouchez O."/>
            <person name="Lampietro C."/>
            <person name="Jouanno E."/>
            <person name="Herpin A."/>
            <person name="Louis A."/>
            <person name="Berthelot C."/>
            <person name="Parey E."/>
            <person name="Roest-Crollius H."/>
            <person name="Braasch I."/>
            <person name="Postlethwait J."/>
            <person name="Robinson-Rechavi M."/>
            <person name="Echchiki A."/>
            <person name="Begum T."/>
            <person name="Montfort J."/>
            <person name="Schartl M."/>
            <person name="Bobe J."/>
            <person name="Guiguen Y."/>
        </authorList>
    </citation>
    <scope>NUCLEOTIDE SEQUENCE [LARGE SCALE GENOMIC DNA]</scope>
    <source>
        <strain evidence="11">M_S1</strain>
        <tissue evidence="11">Blood</tissue>
    </source>
</reference>
<dbReference type="SUPFAM" id="SSF53182">
    <property type="entry name" value="Pyrrolidone carboxyl peptidase (pyroglutamate aminopeptidase)"/>
    <property type="match status" value="1"/>
</dbReference>
<evidence type="ECO:0000256" key="4">
    <source>
        <dbReference type="ARBA" id="ARBA00006641"/>
    </source>
</evidence>
<gene>
    <name evidence="11" type="ORF">AMELA_G00215140</name>
</gene>
<evidence type="ECO:0000256" key="7">
    <source>
        <dbReference type="ARBA" id="ARBA00022670"/>
    </source>
</evidence>
<evidence type="ECO:0000256" key="1">
    <source>
        <dbReference type="ARBA" id="ARBA00001770"/>
    </source>
</evidence>
<keyword evidence="9" id="KW-0788">Thiol protease</keyword>
<comment type="subunit">
    <text evidence="5">Monomer.</text>
</comment>
<dbReference type="GO" id="GO:0005829">
    <property type="term" value="C:cytosol"/>
    <property type="evidence" value="ECO:0007669"/>
    <property type="project" value="InterPro"/>
</dbReference>
<evidence type="ECO:0000256" key="8">
    <source>
        <dbReference type="ARBA" id="ARBA00022801"/>
    </source>
</evidence>
<dbReference type="Gene3D" id="3.40.630.20">
    <property type="entry name" value="Peptidase C15, pyroglutamyl peptidase I-like"/>
    <property type="match status" value="1"/>
</dbReference>
<evidence type="ECO:0000256" key="10">
    <source>
        <dbReference type="PROSITE-ProRule" id="PRU10077"/>
    </source>
</evidence>
<dbReference type="EMBL" id="JAAGNN010000019">
    <property type="protein sequence ID" value="KAF4076434.1"/>
    <property type="molecule type" value="Genomic_DNA"/>
</dbReference>
<keyword evidence="7" id="KW-0645">Protease</keyword>
<dbReference type="PROSITE" id="PS01334">
    <property type="entry name" value="PYRASE_CYS"/>
    <property type="match status" value="1"/>
</dbReference>
<feature type="active site" evidence="10">
    <location>
        <position position="148"/>
    </location>
</feature>
<evidence type="ECO:0000256" key="3">
    <source>
        <dbReference type="ARBA" id="ARBA00004496"/>
    </source>
</evidence>
<evidence type="ECO:0000256" key="5">
    <source>
        <dbReference type="ARBA" id="ARBA00011245"/>
    </source>
</evidence>
<keyword evidence="8" id="KW-0378">Hydrolase</keyword>
<dbReference type="OrthoDB" id="407146at2759"/>
<organism evidence="11 12">
    <name type="scientific">Ameiurus melas</name>
    <name type="common">Black bullhead</name>
    <name type="synonym">Silurus melas</name>
    <dbReference type="NCBI Taxonomy" id="219545"/>
    <lineage>
        <taxon>Eukaryota</taxon>
        <taxon>Metazoa</taxon>
        <taxon>Chordata</taxon>
        <taxon>Craniata</taxon>
        <taxon>Vertebrata</taxon>
        <taxon>Euteleostomi</taxon>
        <taxon>Actinopterygii</taxon>
        <taxon>Neopterygii</taxon>
        <taxon>Teleostei</taxon>
        <taxon>Ostariophysi</taxon>
        <taxon>Siluriformes</taxon>
        <taxon>Ictaluridae</taxon>
        <taxon>Ameiurus</taxon>
    </lineage>
</organism>
<comment type="catalytic activity">
    <reaction evidence="1 10">
        <text>Release of an N-terminal pyroglutamyl group from a polypeptide, the second amino acid generally not being Pro.</text>
        <dbReference type="EC" id="3.4.19.3"/>
    </reaction>
</comment>
<dbReference type="FunFam" id="3.40.630.20:FF:000002">
    <property type="entry name" value="Pyroglutamyl-peptidase 1"/>
    <property type="match status" value="1"/>
</dbReference>
<dbReference type="GO" id="GO:0006508">
    <property type="term" value="P:proteolysis"/>
    <property type="evidence" value="ECO:0007669"/>
    <property type="project" value="UniProtKB-KW"/>
</dbReference>
<evidence type="ECO:0000313" key="11">
    <source>
        <dbReference type="EMBL" id="KAF4076434.1"/>
    </source>
</evidence>
<dbReference type="CDD" id="cd00501">
    <property type="entry name" value="Peptidase_C15"/>
    <property type="match status" value="1"/>
</dbReference>
<dbReference type="InterPro" id="IPR000816">
    <property type="entry name" value="Peptidase_C15"/>
</dbReference>
<dbReference type="AlphaFoldDB" id="A0A7J6A0N7"/>
<dbReference type="GO" id="GO:0016920">
    <property type="term" value="F:pyroglutamyl-peptidase activity"/>
    <property type="evidence" value="ECO:0007669"/>
    <property type="project" value="UniProtKB-EC"/>
</dbReference>
<comment type="function">
    <text evidence="2">Removes 5-oxoproline from various penultimate amino acid residues except L-proline.</text>
</comment>
<dbReference type="InterPro" id="IPR033694">
    <property type="entry name" value="PGPEP1_Cys_AS"/>
</dbReference>
<dbReference type="InterPro" id="IPR036440">
    <property type="entry name" value="Peptidase_C15-like_sf"/>
</dbReference>
<comment type="caution">
    <text evidence="11">The sequence shown here is derived from an EMBL/GenBank/DDBJ whole genome shotgun (WGS) entry which is preliminary data.</text>
</comment>